<evidence type="ECO:0000256" key="3">
    <source>
        <dbReference type="ARBA" id="ARBA00022475"/>
    </source>
</evidence>
<dbReference type="PANTHER" id="PTHR30193">
    <property type="entry name" value="ABC TRANSPORTER PERMEASE PROTEIN"/>
    <property type="match status" value="1"/>
</dbReference>
<keyword evidence="4 7" id="KW-0812">Transmembrane</keyword>
<feature type="transmembrane region" description="Helical" evidence="7">
    <location>
        <begin position="103"/>
        <end position="122"/>
    </location>
</feature>
<gene>
    <name evidence="9" type="ORF">CLV97_102176</name>
</gene>
<feature type="transmembrane region" description="Helical" evidence="7">
    <location>
        <begin position="153"/>
        <end position="172"/>
    </location>
</feature>
<keyword evidence="2 7" id="KW-0813">Transport</keyword>
<dbReference type="GO" id="GO:0005886">
    <property type="term" value="C:plasma membrane"/>
    <property type="evidence" value="ECO:0007669"/>
    <property type="project" value="UniProtKB-SubCell"/>
</dbReference>
<keyword evidence="6 7" id="KW-0472">Membrane</keyword>
<sequence>MKKSSIILAFIGPALLVYAVFVLYPIFSTFYYSLFDWSGIDSSATFSGLSNYIGILSDDVFWLSLKNNLLLVVASLLTQLPLGLILALLLFSPIRGLRLFRTVYFLPLLMSSVAVGILWIYIYDPNQGILNRTLDLVGLSFLKSSWLGSEETAFWSVVATVCWQFTPFYMILFRAALVGIPEEIYESASIDGAGPWKKFRHITLPLLLPTIITSSILSIIGSLKYFDLIFVMTGGGPNNSTELMATYMYKQAFSYFNMGYASTISFAMFLIAFIVTVLVYSLGHFRRKGNEAV</sequence>
<dbReference type="InterPro" id="IPR051393">
    <property type="entry name" value="ABC_transporter_permease"/>
</dbReference>
<evidence type="ECO:0000256" key="7">
    <source>
        <dbReference type="RuleBase" id="RU363032"/>
    </source>
</evidence>
<feature type="transmembrane region" description="Helical" evidence="7">
    <location>
        <begin position="258"/>
        <end position="280"/>
    </location>
</feature>
<dbReference type="OrthoDB" id="152280at2"/>
<name>A0A2T0LIW8_9BACL</name>
<dbReference type="PROSITE" id="PS50928">
    <property type="entry name" value="ABC_TM1"/>
    <property type="match status" value="1"/>
</dbReference>
<dbReference type="AlphaFoldDB" id="A0A2T0LIW8"/>
<feature type="transmembrane region" description="Helical" evidence="7">
    <location>
        <begin position="7"/>
        <end position="27"/>
    </location>
</feature>
<evidence type="ECO:0000313" key="9">
    <source>
        <dbReference type="EMBL" id="PRX42387.1"/>
    </source>
</evidence>
<comment type="similarity">
    <text evidence="7">Belongs to the binding-protein-dependent transport system permease family.</text>
</comment>
<dbReference type="SUPFAM" id="SSF161098">
    <property type="entry name" value="MetI-like"/>
    <property type="match status" value="1"/>
</dbReference>
<evidence type="ECO:0000313" key="10">
    <source>
        <dbReference type="Proteomes" id="UP000237797"/>
    </source>
</evidence>
<keyword evidence="3" id="KW-1003">Cell membrane</keyword>
<dbReference type="RefSeq" id="WP_106343901.1">
    <property type="nucleotide sequence ID" value="NZ_PVNE01000002.1"/>
</dbReference>
<protein>
    <submittedName>
        <fullName evidence="9">Carbohydrate ABC transporter membrane protein 1 (CUT1 family)</fullName>
    </submittedName>
</protein>
<dbReference type="EMBL" id="PVNE01000002">
    <property type="protein sequence ID" value="PRX42387.1"/>
    <property type="molecule type" value="Genomic_DNA"/>
</dbReference>
<dbReference type="Pfam" id="PF00528">
    <property type="entry name" value="BPD_transp_1"/>
    <property type="match status" value="1"/>
</dbReference>
<evidence type="ECO:0000259" key="8">
    <source>
        <dbReference type="PROSITE" id="PS50928"/>
    </source>
</evidence>
<dbReference type="Proteomes" id="UP000237797">
    <property type="component" value="Unassembled WGS sequence"/>
</dbReference>
<keyword evidence="10" id="KW-1185">Reference proteome</keyword>
<dbReference type="PANTHER" id="PTHR30193:SF37">
    <property type="entry name" value="INNER MEMBRANE ABC TRANSPORTER PERMEASE PROTEIN YCJO"/>
    <property type="match status" value="1"/>
</dbReference>
<evidence type="ECO:0000256" key="5">
    <source>
        <dbReference type="ARBA" id="ARBA00022989"/>
    </source>
</evidence>
<evidence type="ECO:0000256" key="6">
    <source>
        <dbReference type="ARBA" id="ARBA00023136"/>
    </source>
</evidence>
<evidence type="ECO:0000256" key="1">
    <source>
        <dbReference type="ARBA" id="ARBA00004651"/>
    </source>
</evidence>
<evidence type="ECO:0000256" key="2">
    <source>
        <dbReference type="ARBA" id="ARBA00022448"/>
    </source>
</evidence>
<keyword evidence="5 7" id="KW-1133">Transmembrane helix</keyword>
<dbReference type="Gene3D" id="1.10.3720.10">
    <property type="entry name" value="MetI-like"/>
    <property type="match status" value="1"/>
</dbReference>
<evidence type="ECO:0000256" key="4">
    <source>
        <dbReference type="ARBA" id="ARBA00022692"/>
    </source>
</evidence>
<proteinExistence type="inferred from homology"/>
<dbReference type="InterPro" id="IPR035906">
    <property type="entry name" value="MetI-like_sf"/>
</dbReference>
<organism evidence="9 10">
    <name type="scientific">Planifilum fimeticola</name>
    <dbReference type="NCBI Taxonomy" id="201975"/>
    <lineage>
        <taxon>Bacteria</taxon>
        <taxon>Bacillati</taxon>
        <taxon>Bacillota</taxon>
        <taxon>Bacilli</taxon>
        <taxon>Bacillales</taxon>
        <taxon>Thermoactinomycetaceae</taxon>
        <taxon>Planifilum</taxon>
    </lineage>
</organism>
<feature type="domain" description="ABC transmembrane type-1" evidence="8">
    <location>
        <begin position="65"/>
        <end position="279"/>
    </location>
</feature>
<feature type="transmembrane region" description="Helical" evidence="7">
    <location>
        <begin position="206"/>
        <end position="226"/>
    </location>
</feature>
<dbReference type="InterPro" id="IPR000515">
    <property type="entry name" value="MetI-like"/>
</dbReference>
<dbReference type="GO" id="GO:0055085">
    <property type="term" value="P:transmembrane transport"/>
    <property type="evidence" value="ECO:0007669"/>
    <property type="project" value="InterPro"/>
</dbReference>
<feature type="transmembrane region" description="Helical" evidence="7">
    <location>
        <begin position="69"/>
        <end position="91"/>
    </location>
</feature>
<accession>A0A2T0LIW8</accession>
<comment type="caution">
    <text evidence="9">The sequence shown here is derived from an EMBL/GenBank/DDBJ whole genome shotgun (WGS) entry which is preliminary data.</text>
</comment>
<dbReference type="CDD" id="cd06261">
    <property type="entry name" value="TM_PBP2"/>
    <property type="match status" value="1"/>
</dbReference>
<comment type="subcellular location">
    <subcellularLocation>
        <location evidence="1 7">Cell membrane</location>
        <topology evidence="1 7">Multi-pass membrane protein</topology>
    </subcellularLocation>
</comment>
<reference evidence="9 10" key="1">
    <citation type="submission" date="2018-03" db="EMBL/GenBank/DDBJ databases">
        <title>Genomic Encyclopedia of Archaeal and Bacterial Type Strains, Phase II (KMG-II): from individual species to whole genera.</title>
        <authorList>
            <person name="Goeker M."/>
        </authorList>
    </citation>
    <scope>NUCLEOTIDE SEQUENCE [LARGE SCALE GENOMIC DNA]</scope>
    <source>
        <strain evidence="9 10">DSM 44946</strain>
    </source>
</reference>